<gene>
    <name evidence="2" type="ORF">BN2475_710076</name>
</gene>
<reference evidence="2 3" key="1">
    <citation type="submission" date="2016-12" db="EMBL/GenBank/DDBJ databases">
        <authorList>
            <person name="Song W.-J."/>
            <person name="Kurnit D.M."/>
        </authorList>
    </citation>
    <scope>NUCLEOTIDE SEQUENCE [LARGE SCALE GENOMIC DNA]</scope>
    <source>
        <strain evidence="2 3">STM7296</strain>
    </source>
</reference>
<evidence type="ECO:0000313" key="2">
    <source>
        <dbReference type="EMBL" id="SIT47135.1"/>
    </source>
</evidence>
<proteinExistence type="predicted"/>
<evidence type="ECO:0000256" key="1">
    <source>
        <dbReference type="SAM" id="MobiDB-lite"/>
    </source>
</evidence>
<feature type="region of interest" description="Disordered" evidence="1">
    <location>
        <begin position="24"/>
        <end position="62"/>
    </location>
</feature>
<feature type="compositionally biased region" description="Basic residues" evidence="1">
    <location>
        <begin position="24"/>
        <end position="33"/>
    </location>
</feature>
<evidence type="ECO:0000313" key="3">
    <source>
        <dbReference type="Proteomes" id="UP000187012"/>
    </source>
</evidence>
<name>A0A1N7SJH0_9BURK</name>
<accession>A0A1N7SJH0</accession>
<dbReference type="Proteomes" id="UP000187012">
    <property type="component" value="Unassembled WGS sequence"/>
</dbReference>
<organism evidence="2 3">
    <name type="scientific">Paraburkholderia ribeironis</name>
    <dbReference type="NCBI Taxonomy" id="1247936"/>
    <lineage>
        <taxon>Bacteria</taxon>
        <taxon>Pseudomonadati</taxon>
        <taxon>Pseudomonadota</taxon>
        <taxon>Betaproteobacteria</taxon>
        <taxon>Burkholderiales</taxon>
        <taxon>Burkholderiaceae</taxon>
        <taxon>Paraburkholderia</taxon>
    </lineage>
</organism>
<dbReference type="EMBL" id="CYGX02000071">
    <property type="protein sequence ID" value="SIT47135.1"/>
    <property type="molecule type" value="Genomic_DNA"/>
</dbReference>
<sequence length="62" mass="7126">MSGSHRGKTSQRNVDFDRYEAHGRLKLKARHRGPLSVSTRQTLKCRLPATDSMRPRGPPRRN</sequence>
<keyword evidence="3" id="KW-1185">Reference proteome</keyword>
<dbReference type="AlphaFoldDB" id="A0A1N7SJH0"/>
<protein>
    <submittedName>
        <fullName evidence="2">Uncharacterized protein</fullName>
    </submittedName>
</protein>
<dbReference type="STRING" id="1247936.BN2475_710076"/>